<keyword evidence="3" id="KW-1185">Reference proteome</keyword>
<feature type="region of interest" description="Disordered" evidence="1">
    <location>
        <begin position="91"/>
        <end position="113"/>
    </location>
</feature>
<protein>
    <submittedName>
        <fullName evidence="2">Uncharacterized protein</fullName>
    </submittedName>
</protein>
<feature type="compositionally biased region" description="Low complexity" evidence="1">
    <location>
        <begin position="13"/>
        <end position="25"/>
    </location>
</feature>
<name>A0A6A4AIX1_9STRA</name>
<comment type="caution">
    <text evidence="2">The sequence shown here is derived from an EMBL/GenBank/DDBJ whole genome shotgun (WGS) entry which is preliminary data.</text>
</comment>
<dbReference type="EMBL" id="QXFT01012620">
    <property type="protein sequence ID" value="KAE9259198.1"/>
    <property type="molecule type" value="Genomic_DNA"/>
</dbReference>
<dbReference type="Proteomes" id="UP000434957">
    <property type="component" value="Unassembled WGS sequence"/>
</dbReference>
<organism evidence="2 3">
    <name type="scientific">Phytophthora rubi</name>
    <dbReference type="NCBI Taxonomy" id="129364"/>
    <lineage>
        <taxon>Eukaryota</taxon>
        <taxon>Sar</taxon>
        <taxon>Stramenopiles</taxon>
        <taxon>Oomycota</taxon>
        <taxon>Peronosporomycetes</taxon>
        <taxon>Peronosporales</taxon>
        <taxon>Peronosporaceae</taxon>
        <taxon>Phytophthora</taxon>
    </lineage>
</organism>
<reference evidence="2 3" key="1">
    <citation type="submission" date="2018-08" db="EMBL/GenBank/DDBJ databases">
        <title>Genomic investigation of the strawberry pathogen Phytophthora fragariae indicates pathogenicity is determined by transcriptional variation in three key races.</title>
        <authorList>
            <person name="Adams T.M."/>
            <person name="Armitage A.D."/>
            <person name="Sobczyk M.K."/>
            <person name="Bates H.J."/>
            <person name="Dunwell J.M."/>
            <person name="Nellist C.F."/>
            <person name="Harrison R.J."/>
        </authorList>
    </citation>
    <scope>NUCLEOTIDE SEQUENCE [LARGE SCALE GENOMIC DNA]</scope>
    <source>
        <strain evidence="2 3">SCRP333</strain>
    </source>
</reference>
<sequence length="113" mass="11615">MKVLPLLGEDSQTAASTAAAPAAAADKGKGDGDRVGVLFAVRIAANCGCRSRYQALVSVIEESVGDRVDYIAGIKWECEIAAHSGLRCSLPVSGAQHPSHRPPAVTKTGPSDS</sequence>
<evidence type="ECO:0000313" key="2">
    <source>
        <dbReference type="EMBL" id="KAE9259198.1"/>
    </source>
</evidence>
<dbReference type="AlphaFoldDB" id="A0A6A4AIX1"/>
<proteinExistence type="predicted"/>
<feature type="region of interest" description="Disordered" evidence="1">
    <location>
        <begin position="1"/>
        <end position="30"/>
    </location>
</feature>
<gene>
    <name evidence="2" type="ORF">PR003_g34889</name>
</gene>
<evidence type="ECO:0000256" key="1">
    <source>
        <dbReference type="SAM" id="MobiDB-lite"/>
    </source>
</evidence>
<evidence type="ECO:0000313" key="3">
    <source>
        <dbReference type="Proteomes" id="UP000434957"/>
    </source>
</evidence>
<accession>A0A6A4AIX1</accession>